<proteinExistence type="predicted"/>
<dbReference type="EMBL" id="LVHI01000006">
    <property type="protein sequence ID" value="OAK56062.1"/>
    <property type="molecule type" value="Genomic_DNA"/>
</dbReference>
<dbReference type="Proteomes" id="UP000077519">
    <property type="component" value="Unassembled WGS sequence"/>
</dbReference>
<keyword evidence="2" id="KW-1133">Transmembrane helix</keyword>
<feature type="transmembrane region" description="Helical" evidence="2">
    <location>
        <begin position="276"/>
        <end position="296"/>
    </location>
</feature>
<keyword evidence="2" id="KW-0812">Transmembrane</keyword>
<dbReference type="InterPro" id="IPR043129">
    <property type="entry name" value="ATPase_NBD"/>
</dbReference>
<evidence type="ECO:0000313" key="5">
    <source>
        <dbReference type="Proteomes" id="UP000077519"/>
    </source>
</evidence>
<feature type="region of interest" description="Disordered" evidence="1">
    <location>
        <begin position="249"/>
        <end position="269"/>
    </location>
</feature>
<feature type="domain" description="DUF7159" evidence="3">
    <location>
        <begin position="164"/>
        <end position="245"/>
    </location>
</feature>
<dbReference type="AlphaFoldDB" id="A0A177YKF6"/>
<dbReference type="InterPro" id="IPR055583">
    <property type="entry name" value="DUF7159"/>
</dbReference>
<dbReference type="Gene3D" id="3.90.640.10">
    <property type="entry name" value="Actin, Chain A, domain 4"/>
    <property type="match status" value="1"/>
</dbReference>
<name>A0A177YKF6_9NOCA</name>
<accession>A0A177YKF6</accession>
<reference evidence="4 5" key="1">
    <citation type="submission" date="2016-03" db="EMBL/GenBank/DDBJ databases">
        <title>Genome sequence of Rhodococcus kyotonensis KB10.</title>
        <authorList>
            <person name="Jeong H."/>
            <person name="Hong C.E."/>
            <person name="Jo S.H."/>
            <person name="Park J.M."/>
        </authorList>
    </citation>
    <scope>NUCLEOTIDE SEQUENCE [LARGE SCALE GENOMIC DNA]</scope>
    <source>
        <strain evidence="4 5">KB10</strain>
    </source>
</reference>
<keyword evidence="2" id="KW-0472">Membrane</keyword>
<dbReference type="GO" id="GO:0140662">
    <property type="term" value="F:ATP-dependent protein folding chaperone"/>
    <property type="evidence" value="ECO:0007669"/>
    <property type="project" value="InterPro"/>
</dbReference>
<organism evidence="4 5">
    <name type="scientific">Rhodococcoides kyotonense</name>
    <dbReference type="NCBI Taxonomy" id="398843"/>
    <lineage>
        <taxon>Bacteria</taxon>
        <taxon>Bacillati</taxon>
        <taxon>Actinomycetota</taxon>
        <taxon>Actinomycetes</taxon>
        <taxon>Mycobacteriales</taxon>
        <taxon>Nocardiaceae</taxon>
        <taxon>Rhodococcoides</taxon>
    </lineage>
</organism>
<dbReference type="Pfam" id="PF23717">
    <property type="entry name" value="DUF7159"/>
    <property type="match status" value="1"/>
</dbReference>
<evidence type="ECO:0000259" key="3">
    <source>
        <dbReference type="Pfam" id="PF23717"/>
    </source>
</evidence>
<evidence type="ECO:0000256" key="2">
    <source>
        <dbReference type="SAM" id="Phobius"/>
    </source>
</evidence>
<keyword evidence="5" id="KW-1185">Reference proteome</keyword>
<dbReference type="GO" id="GO:0005524">
    <property type="term" value="F:ATP binding"/>
    <property type="evidence" value="ECO:0007669"/>
    <property type="project" value="UniProtKB-KW"/>
</dbReference>
<sequence length="323" mass="33132">MFADLPAASQNYWKAVTATVKDMAGQTPSPVLALRDKNPTEAYGVEYVDGLALVSDLGAQIGALQETGLLVDEKTVALFDVGAGGVTVSIVDVASGHVHVSRRTTVLSGDACDAALVRFLLERYGFGRPLAPDVQETFVESVCAGKERLSRFSAVDIDGPLSGGAVTVHRRELDDLIRDDVYDAVTLAEAMIAANARVDALFAVGGGAGMQIVRQSLFDAVSVPVFVPVDPQLLAARGAAGAAGRLVVGGSGTSAGRPRHSDSSSRHRGRLKKSRYLGGVVALVVAGGVAASAGAVSRDADQAGGDGNPSRAVFTSPTHVPAG</sequence>
<dbReference type="SUPFAM" id="SSF53067">
    <property type="entry name" value="Actin-like ATPase domain"/>
    <property type="match status" value="1"/>
</dbReference>
<comment type="caution">
    <text evidence="4">The sequence shown here is derived from an EMBL/GenBank/DDBJ whole genome shotgun (WGS) entry which is preliminary data.</text>
</comment>
<dbReference type="Gene3D" id="3.30.420.40">
    <property type="match status" value="1"/>
</dbReference>
<evidence type="ECO:0000256" key="1">
    <source>
        <dbReference type="SAM" id="MobiDB-lite"/>
    </source>
</evidence>
<protein>
    <recommendedName>
        <fullName evidence="3">DUF7159 domain-containing protein</fullName>
    </recommendedName>
</protein>
<dbReference type="PANTHER" id="PTHR42749">
    <property type="entry name" value="CELL SHAPE-DETERMINING PROTEIN MREB"/>
    <property type="match status" value="1"/>
</dbReference>
<dbReference type="PANTHER" id="PTHR42749:SF1">
    <property type="entry name" value="CELL SHAPE-DETERMINING PROTEIN MREB"/>
    <property type="match status" value="1"/>
</dbReference>
<evidence type="ECO:0000313" key="4">
    <source>
        <dbReference type="EMBL" id="OAK56062.1"/>
    </source>
</evidence>
<feature type="compositionally biased region" description="Polar residues" evidence="1">
    <location>
        <begin position="313"/>
        <end position="323"/>
    </location>
</feature>
<feature type="region of interest" description="Disordered" evidence="1">
    <location>
        <begin position="298"/>
        <end position="323"/>
    </location>
</feature>
<gene>
    <name evidence="4" type="ORF">A3K89_17840</name>
</gene>